<dbReference type="Proteomes" id="UP001465976">
    <property type="component" value="Unassembled WGS sequence"/>
</dbReference>
<gene>
    <name evidence="2" type="ORF">V5O48_016607</name>
</gene>
<dbReference type="EMBL" id="JBAHYK010002276">
    <property type="protein sequence ID" value="KAL0565417.1"/>
    <property type="molecule type" value="Genomic_DNA"/>
</dbReference>
<dbReference type="PANTHER" id="PTHR12459:SF6">
    <property type="entry name" value="GB|AAD46013.1"/>
    <property type="match status" value="1"/>
</dbReference>
<feature type="region of interest" description="Disordered" evidence="1">
    <location>
        <begin position="615"/>
        <end position="659"/>
    </location>
</feature>
<reference evidence="2 3" key="1">
    <citation type="submission" date="2024-02" db="EMBL/GenBank/DDBJ databases">
        <title>A draft genome for the cacao thread blight pathogen Marasmius crinis-equi.</title>
        <authorList>
            <person name="Cohen S.P."/>
            <person name="Baruah I.K."/>
            <person name="Amoako-Attah I."/>
            <person name="Bukari Y."/>
            <person name="Meinhardt L.W."/>
            <person name="Bailey B.A."/>
        </authorList>
    </citation>
    <scope>NUCLEOTIDE SEQUENCE [LARGE SCALE GENOMIC DNA]</scope>
    <source>
        <strain evidence="2 3">GH-76</strain>
    </source>
</reference>
<protein>
    <submittedName>
        <fullName evidence="2">Uncharacterized protein</fullName>
    </submittedName>
</protein>
<evidence type="ECO:0000256" key="1">
    <source>
        <dbReference type="SAM" id="MobiDB-lite"/>
    </source>
</evidence>
<organism evidence="2 3">
    <name type="scientific">Marasmius crinis-equi</name>
    <dbReference type="NCBI Taxonomy" id="585013"/>
    <lineage>
        <taxon>Eukaryota</taxon>
        <taxon>Fungi</taxon>
        <taxon>Dikarya</taxon>
        <taxon>Basidiomycota</taxon>
        <taxon>Agaricomycotina</taxon>
        <taxon>Agaricomycetes</taxon>
        <taxon>Agaricomycetidae</taxon>
        <taxon>Agaricales</taxon>
        <taxon>Marasmiineae</taxon>
        <taxon>Marasmiaceae</taxon>
        <taxon>Marasmius</taxon>
    </lineage>
</organism>
<proteinExistence type="predicted"/>
<dbReference type="InterPro" id="IPR026749">
    <property type="entry name" value="Tmem135"/>
</dbReference>
<accession>A0ABR3ER95</accession>
<keyword evidence="3" id="KW-1185">Reference proteome</keyword>
<evidence type="ECO:0000313" key="3">
    <source>
        <dbReference type="Proteomes" id="UP001465976"/>
    </source>
</evidence>
<dbReference type="PANTHER" id="PTHR12459">
    <property type="entry name" value="TRANSMEMBRANE PROTEIN 135-RELATED"/>
    <property type="match status" value="1"/>
</dbReference>
<comment type="caution">
    <text evidence="2">The sequence shown here is derived from an EMBL/GenBank/DDBJ whole genome shotgun (WGS) entry which is preliminary data.</text>
</comment>
<name>A0ABR3ER95_9AGAR</name>
<sequence>MDSPSPYATAPSSGFQTPFTPPDHDIPEIPDTEDASTPSEAIHFSTGKRKANAYSDVPLRRAMTSFDNLVALANSQETLRYVLANRRETWKGAKKMVWRDRGEPVVELDDAEECLKWAIKGGLRAAGLAFNIRACFSLVLALLKIRSVPQKERFALIRHAILGKDTWRFAAMLGTFVSLYKFILNSLPLYLPVKDKFEYSSTFLDDGDTQDQTLPVTSFDVPVPSTPGGPLYHKPQRPKRMERLSLSTQAQRVLTRKKTKKWHAALAGAIAGGLAVMWEKRGRRITIAQQLFVRGLQGSYNSYTTKRNIHVPHGDVLVFSLVCGQILYSWLLRPGTLPRSYHQWVSNASKVPDPALRLNHGMVKLGAPNLQDFDDALELPELTPTNASRLIELKNLFAADPSTLPADQYIPNYGPCAAIHPAENSCFEVPLVRFFQVFRWMLPIYGALHLIPPVLFKWKTFTNNPLRVIAKAIMGTGRSSAFLGVFVIIYQSINCFNHQLHEYLFTRLSPKSPLYSLVHNVIPRWLIDAVLTSKFSFWVPGFLSGLSLLIEEKRRRAELAMYVLPKGLEATWLIATGKVGLKQGRRGKVAGEALLTAVGMAMVMSTYQNDPQHLSGLSPERPIIAPRSHHSDRPMSSSERNSDTPPPQGCTHTNPSSRGPEFQATSLLLFPTLSAAFERLVKIGRPPKTFFVGQEAQDVFHILCALSQHCKPTRAQSPAMIKFIQLNWAPLLFPWIRYLVEGLAFSEDRPSTPAEVEALDKTLWVVPLFLSVFCPLPGPHIFHEKRIDFGTLQNMTPDFHLLAARTWFKVVNESHPVFVWGAWTSLLHLIFMCCDQCSCGVHTGFMQAPSPFGRWDPENGQLGHLFVRHINRTIPFIASMDADGLTALHGFLMLFDTVPGGGMEAITSEDVMSESLSALIRLSSRLLRKCTVSQDDADFARIHTDITEKVLSTLELLMYTWYCVTLALDAGLITVFLKASARHSSLPGKIEAAMRRILGRVSQYLVYPAVLHAFLRVERKITGGELEEKMRVESTALCDWWKFAVEKAVSLRHIRRGLKSKGIFWKCDNTDAKHSPAQTGTRFFSCTGCCHMVRLLLDVQSQPQRLTTNNYTGPQRLVPEHVSHFLRCFVAKYVAENAIGINSAVTAYVPGSATSSKHEDLVKEHARNPLVALDFSEPGSPSMGFPSLDSIIRVTTPTEFDLEFYETWSRTTSLEVLVLALFRPVIDSSESRYIFGLFLPFPLVPEEVGALDLWDGQLVHEAET</sequence>
<evidence type="ECO:0000313" key="2">
    <source>
        <dbReference type="EMBL" id="KAL0565417.1"/>
    </source>
</evidence>
<feature type="region of interest" description="Disordered" evidence="1">
    <location>
        <begin position="1"/>
        <end position="42"/>
    </location>
</feature>